<organism evidence="2">
    <name type="scientific">Spirodela intermedia</name>
    <name type="common">Intermediate duckweed</name>
    <dbReference type="NCBI Taxonomy" id="51605"/>
    <lineage>
        <taxon>Eukaryota</taxon>
        <taxon>Viridiplantae</taxon>
        <taxon>Streptophyta</taxon>
        <taxon>Embryophyta</taxon>
        <taxon>Tracheophyta</taxon>
        <taxon>Spermatophyta</taxon>
        <taxon>Magnoliopsida</taxon>
        <taxon>Liliopsida</taxon>
        <taxon>Araceae</taxon>
        <taxon>Lemnoideae</taxon>
        <taxon>Spirodela</taxon>
    </lineage>
</organism>
<feature type="compositionally biased region" description="Pro residues" evidence="1">
    <location>
        <begin position="1790"/>
        <end position="1799"/>
    </location>
</feature>
<feature type="compositionally biased region" description="Pro residues" evidence="1">
    <location>
        <begin position="1996"/>
        <end position="2010"/>
    </location>
</feature>
<dbReference type="PANTHER" id="PTHR23185">
    <property type="entry name" value="PROTEIN VIRILIZER HOMOLOG"/>
    <property type="match status" value="1"/>
</dbReference>
<proteinExistence type="predicted"/>
<feature type="region of interest" description="Disordered" evidence="1">
    <location>
        <begin position="1884"/>
        <end position="1923"/>
    </location>
</feature>
<keyword evidence="3" id="KW-1185">Reference proteome</keyword>
<protein>
    <submittedName>
        <fullName evidence="2">Uncharacterized protein</fullName>
    </submittedName>
</protein>
<dbReference type="EMBL" id="CACRZD030000011">
    <property type="protein sequence ID" value="CAA6668566.1"/>
    <property type="molecule type" value="Genomic_DNA"/>
</dbReference>
<gene>
    <name evidence="2" type="ORF">SI7747_11014960</name>
</gene>
<feature type="compositionally biased region" description="Polar residues" evidence="1">
    <location>
        <begin position="1805"/>
        <end position="1815"/>
    </location>
</feature>
<feature type="compositionally biased region" description="Basic and acidic residues" evidence="1">
    <location>
        <begin position="1522"/>
        <end position="1533"/>
    </location>
</feature>
<evidence type="ECO:0000313" key="2">
    <source>
        <dbReference type="EMBL" id="CAA2629322.1"/>
    </source>
</evidence>
<feature type="region of interest" description="Disordered" evidence="1">
    <location>
        <begin position="1703"/>
        <end position="1727"/>
    </location>
</feature>
<feature type="region of interest" description="Disordered" evidence="1">
    <location>
        <begin position="1466"/>
        <end position="1558"/>
    </location>
</feature>
<dbReference type="InterPro" id="IPR026736">
    <property type="entry name" value="Virilizer"/>
</dbReference>
<dbReference type="EMBL" id="LR743598">
    <property type="protein sequence ID" value="CAA2629322.1"/>
    <property type="molecule type" value="Genomic_DNA"/>
</dbReference>
<dbReference type="GO" id="GO:0003723">
    <property type="term" value="F:RNA binding"/>
    <property type="evidence" value="ECO:0007669"/>
    <property type="project" value="TreeGrafter"/>
</dbReference>
<dbReference type="GO" id="GO:0036396">
    <property type="term" value="C:RNA N6-methyladenosine methyltransferase complex"/>
    <property type="evidence" value="ECO:0007669"/>
    <property type="project" value="TreeGrafter"/>
</dbReference>
<reference evidence="2 3" key="1">
    <citation type="submission" date="2019-12" db="EMBL/GenBank/DDBJ databases">
        <authorList>
            <person name="Scholz U."/>
            <person name="Mascher M."/>
            <person name="Fiebig A."/>
        </authorList>
    </citation>
    <scope>NUCLEOTIDE SEQUENCE</scope>
</reference>
<feature type="compositionally biased region" description="Polar residues" evidence="1">
    <location>
        <begin position="1767"/>
        <end position="1777"/>
    </location>
</feature>
<dbReference type="PANTHER" id="PTHR23185:SF0">
    <property type="entry name" value="PROTEIN VIRILIZER HOMOLOG"/>
    <property type="match status" value="1"/>
</dbReference>
<feature type="compositionally biased region" description="Polar residues" evidence="1">
    <location>
        <begin position="1703"/>
        <end position="1712"/>
    </location>
</feature>
<feature type="compositionally biased region" description="Low complexity" evidence="1">
    <location>
        <begin position="1982"/>
        <end position="1995"/>
    </location>
</feature>
<feature type="region of interest" description="Disordered" evidence="1">
    <location>
        <begin position="1758"/>
        <end position="1831"/>
    </location>
</feature>
<evidence type="ECO:0000256" key="1">
    <source>
        <dbReference type="SAM" id="MobiDB-lite"/>
    </source>
</evidence>
<feature type="region of interest" description="Disordered" evidence="1">
    <location>
        <begin position="1969"/>
        <end position="2021"/>
    </location>
</feature>
<name>A0A7I8JEJ5_SPIIN</name>
<feature type="compositionally biased region" description="Low complexity" evidence="1">
    <location>
        <begin position="1904"/>
        <end position="1914"/>
    </location>
</feature>
<sequence length="2140" mass="234471">MGRPEPCVLFSHSFVHAQLDEYVDEVLFAGPVVVTGCEFLEQNASPSVPAVSLVGATSPPSFALEVFVHCEGESRFRRLCQPFLYSPSSSNVLEVEAVVTNHLIVRGNYRSLSLVIYGNTAEDLGQFNIDVDMDSSLANLVYSSSEGKIEDLPPPLRSMKLPLEDSISSLKSLSLPVPVSDLSADMEEFLQLVFKICQIPDLADALCKVVSAVVSLISSYVSGGFGSAMTICRQKFGDATEWRKNPQHASNALTDARDELRALYESHLLSIESKQSNLFENEVPEAKSMSTNSELLVYLFGQCFPFYEESTTHGHLFLSQRFKVLLLLPYFFFALLNKPLGMPLDAKPFLDGGHKQRHDIASLTTYILHRLRSYEIASAILSLLTNLSVDSLGASDRIHSLVTANSMLKSISKLLNLRVPVEDPSPAALVKSSAQGQEELLSYRATVDFISLSKHSLWDIDAQLLSLVKERGFLPLSAALLSSSILRLGSGSTMEIFMDIAASIELVLLTLLGCRSDMCYLLNLTSCLYARFNFLLLQPEATAALVSSLQGFEDSDKAEYVTIRHAAGITIDRLLSSPPHSEEQLWTLWELCAISRSDSGRQALLSIGQFPEVVSVLIQILRSFKDMEPVGVNAGSSSLSLAIFHSAAEIIEVIIMDSNATSLASWIGLAADLHRALHTSSPGFNKKDAPTRVLEWIDAGVVYHKNGATGLLRYAAVLASGGDAGNVLVSDSVDIENVVGDSGSGSDSLFVDNLLGKFVSDKSFDGVVLHNMSMVQLTTAFRILAFVSENSTVAALLFEEGAVTLVCMILMNCRFILERSSNTFAFIVKKTVERFLGLSLLVVCTVLLYYLVDEGTECGSTSDLLLEQILEQSVVELMIPCLVLLINLLQTLQEAKEQYRNTKLLKSLLRLHRELSPKLAACAAELSFQYRTSALSLCTVCRLIASALACWPIFGWTPGLFHCLLESIQASSSLALGPKDACSFLCLLGDLFPEEGIWLWRNGMPSLSAIRTLSVGTILGPEGEKFIEWHLQPEHLTVLLGRLTPQLNKIAQIVLHFGSTDMLRVFIIRISCQRAECAVLLLEPIISWINDHIKGITGQSETDLFKMYRLLEFVASLLEHPYAKALLLKMGIMKILKQVLEQCDEAYILEEKLVSENRIPVKSSENILNFCMPSFKSLALIFDSRETKPNACLYDETSIESTSMQDCSRIMLLILRLCKALPVGRELLGCLLSFKELVSSTKGRKQIEKENGSNLPDIFDWGSSPPFLVCWRKLLGALHIEDNASTYAVESIHLLSLSGLCICMEGKNLEGISALKSLFGLSSDKDGAVASVESLKDLHKMISVLDQRTSEDELVASSTIKVLCQVKEAVKSMVFLLQKPESSSFKVEGLVPCEDSASMDAVLSPVVTPSSPSVPFSRTSDLAKTSSHYAHVLRSSGDYENGIYNSFVGAHSERFVWECPDTAPDRLMMPSVPTKRKLASSEGSTRRSRDSSLPEAVGSNGFPRGDTFRQRKPNTSRPPSMHVDDYVARERNTDGAASGANVASSQRGGMSSGRPPSIHVDEFMARQRERQNSSPATVGDVVQGKNVVLMNGNESEKADQSQKFKADLDDDHEINIVFDDESESDDKLPFPQPDDNLLPAPVMIGAGSPGSIVEENESEITTPHRSDIGNSDLEVHLRRRHISQMEASMSSEKNYPRSMKQKTFFQEQSSDSKYVAPTSKGFDNTPQTSVNAFPQFYNISHSQSSGQSLGDTQLSQATFYPRDSPQKGGSASSSTGPQGYHENKSLISQPPLPPTPPPTISSMPLQTAQSVQSYASGRDVQPPLPSGFPLQGFDINGPGSVSVPNFQVYSEKLSSIAANNSTPSTAQSAVDSRYSVPASNKLNADSYASSSSTRTLPPLPTTLPPFSSSLTQSSIMHPGPQPSVYTQATQLSLSSTPGIFSASGGSLTTYSLPPFTPWQAPISGSLFSSVNMQPSQNQPALSQQITVQSSVQSVQPRPPPPPPPQAPRPSHPQQQSRAGVQFSQLPSEQVLSLRSPIQVQTSLEQPQPQNLLSQSDSKLQQQDPGISLQHYFSTPEAIESLLNDREKLCQILEQHPKLVQMLQPFQLQILHFHPRFHRMKFLFFIERLLFPNVQERLGQI</sequence>
<accession>A0A7I8JEJ5</accession>
<feature type="compositionally biased region" description="Polar residues" evidence="1">
    <location>
        <begin position="1969"/>
        <end position="1981"/>
    </location>
</feature>
<dbReference type="Proteomes" id="UP001189122">
    <property type="component" value="Unassembled WGS sequence"/>
</dbReference>
<evidence type="ECO:0000313" key="3">
    <source>
        <dbReference type="Proteomes" id="UP001189122"/>
    </source>
</evidence>